<accession>A0ABV6FMI4</accession>
<evidence type="ECO:0000313" key="1">
    <source>
        <dbReference type="EMBL" id="MFC0254522.1"/>
    </source>
</evidence>
<name>A0ABV6FMI4_9BURK</name>
<evidence type="ECO:0000313" key="2">
    <source>
        <dbReference type="Proteomes" id="UP001589773"/>
    </source>
</evidence>
<reference evidence="1 2" key="1">
    <citation type="submission" date="2024-09" db="EMBL/GenBank/DDBJ databases">
        <authorList>
            <person name="Sun Q."/>
            <person name="Mori K."/>
        </authorList>
    </citation>
    <scope>NUCLEOTIDE SEQUENCE [LARGE SCALE GENOMIC DNA]</scope>
    <source>
        <strain evidence="1 2">CCM 7792</strain>
    </source>
</reference>
<dbReference type="EMBL" id="JBHLWP010000029">
    <property type="protein sequence ID" value="MFC0254522.1"/>
    <property type="molecule type" value="Genomic_DNA"/>
</dbReference>
<organism evidence="1 2">
    <name type="scientific">Massilia consociata</name>
    <dbReference type="NCBI Taxonomy" id="760117"/>
    <lineage>
        <taxon>Bacteria</taxon>
        <taxon>Pseudomonadati</taxon>
        <taxon>Pseudomonadota</taxon>
        <taxon>Betaproteobacteria</taxon>
        <taxon>Burkholderiales</taxon>
        <taxon>Oxalobacteraceae</taxon>
        <taxon>Telluria group</taxon>
        <taxon>Massilia</taxon>
    </lineage>
</organism>
<dbReference type="Proteomes" id="UP001589773">
    <property type="component" value="Unassembled WGS sequence"/>
</dbReference>
<proteinExistence type="predicted"/>
<comment type="caution">
    <text evidence="1">The sequence shown here is derived from an EMBL/GenBank/DDBJ whole genome shotgun (WGS) entry which is preliminary data.</text>
</comment>
<gene>
    <name evidence="1" type="ORF">ACFFJK_21770</name>
</gene>
<keyword evidence="2" id="KW-1185">Reference proteome</keyword>
<protein>
    <submittedName>
        <fullName evidence="1">Uncharacterized protein</fullName>
    </submittedName>
</protein>
<dbReference type="RefSeq" id="WP_379681766.1">
    <property type="nucleotide sequence ID" value="NZ_JBHLWP010000029.1"/>
</dbReference>
<sequence length="134" mass="14297">MTNTTGAPEPTAGSGELLHPWRRIATQLCPLIGESGFCALFGRAVHVIGPDHAWLAPQHPCRSPDQLFNSLEERMALVDGERAVAASDALLRTFTQLLAALIGERLTQQLLATATATATADTAPGQQKNAQEQK</sequence>